<comment type="caution">
    <text evidence="1">The sequence shown here is derived from an EMBL/GenBank/DDBJ whole genome shotgun (WGS) entry which is preliminary data.</text>
</comment>
<proteinExistence type="predicted"/>
<name>A0A1F6V3J0_9BACT</name>
<reference evidence="1 2" key="1">
    <citation type="journal article" date="2016" name="Nat. Commun.">
        <title>Thousands of microbial genomes shed light on interconnected biogeochemical processes in an aquifer system.</title>
        <authorList>
            <person name="Anantharaman K."/>
            <person name="Brown C.T."/>
            <person name="Hug L.A."/>
            <person name="Sharon I."/>
            <person name="Castelle C.J."/>
            <person name="Probst A.J."/>
            <person name="Thomas B.C."/>
            <person name="Singh A."/>
            <person name="Wilkins M.J."/>
            <person name="Karaoz U."/>
            <person name="Brodie E.L."/>
            <person name="Williams K.H."/>
            <person name="Hubbard S.S."/>
            <person name="Banfield J.F."/>
        </authorList>
    </citation>
    <scope>NUCLEOTIDE SEQUENCE [LARGE SCALE GENOMIC DNA]</scope>
</reference>
<evidence type="ECO:0000313" key="2">
    <source>
        <dbReference type="Proteomes" id="UP000178700"/>
    </source>
</evidence>
<sequence length="245" mass="29431">MFPTPLPQLTPAQDTIRLYKTTDGKEYITDEKHNIFYPLESIYSNNSLPPKHLLELPYAFEHFRSNLLRLTPKQEPNRRLHLLDSYFNIDCSDDLYPLDTCIFLSRTNPDNTCNFYESEEQEYEDIGAGIICDHAQLQGEQKSQFIERLEQEWGVFEPKPNTPQREKYESRIEQIKIKNMEYYQKEYLKRYSSPWFQLAEHRLRKLKIIDPDKIFDELATALYLDNVQHHSRYPLFELYANMFRN</sequence>
<dbReference type="Proteomes" id="UP000178700">
    <property type="component" value="Unassembled WGS sequence"/>
</dbReference>
<organism evidence="1 2">
    <name type="scientific">Candidatus Nomurabacteria bacterium RIFCSPHIGHO2_01_FULL_39_10</name>
    <dbReference type="NCBI Taxonomy" id="1801733"/>
    <lineage>
        <taxon>Bacteria</taxon>
        <taxon>Candidatus Nomuraibacteriota</taxon>
    </lineage>
</organism>
<dbReference type="EMBL" id="MFTJ01000060">
    <property type="protein sequence ID" value="OGI64014.1"/>
    <property type="molecule type" value="Genomic_DNA"/>
</dbReference>
<accession>A0A1F6V3J0</accession>
<protein>
    <submittedName>
        <fullName evidence="1">Uncharacterized protein</fullName>
    </submittedName>
</protein>
<gene>
    <name evidence="1" type="ORF">A2642_00555</name>
</gene>
<evidence type="ECO:0000313" key="1">
    <source>
        <dbReference type="EMBL" id="OGI64014.1"/>
    </source>
</evidence>
<dbReference type="AlphaFoldDB" id="A0A1F6V3J0"/>